<keyword evidence="3 6" id="KW-0732">Signal</keyword>
<dbReference type="Pfam" id="PF01375">
    <property type="entry name" value="Enterotoxin_a"/>
    <property type="match status" value="1"/>
</dbReference>
<feature type="chain" id="PRO_5047114851" evidence="6">
    <location>
        <begin position="20"/>
        <end position="551"/>
    </location>
</feature>
<keyword evidence="5" id="KW-1015">Disulfide bond</keyword>
<dbReference type="InterPro" id="IPR035992">
    <property type="entry name" value="Ricin_B-like_lectins"/>
</dbReference>
<protein>
    <submittedName>
        <fullName evidence="8">RICIN domain-containing protein</fullName>
    </submittedName>
</protein>
<dbReference type="SUPFAM" id="SSF56399">
    <property type="entry name" value="ADP-ribosylation"/>
    <property type="match status" value="1"/>
</dbReference>
<gene>
    <name evidence="8" type="ORF">J4032_10025</name>
</gene>
<dbReference type="PRINTS" id="PR00771">
    <property type="entry name" value="ENTEROTOXINA"/>
</dbReference>
<evidence type="ECO:0000256" key="1">
    <source>
        <dbReference type="ARBA" id="ARBA00009092"/>
    </source>
</evidence>
<dbReference type="Proteomes" id="UP000828924">
    <property type="component" value="Chromosome"/>
</dbReference>
<accession>A0ABY3WGX3</accession>
<feature type="domain" description="Ricin B lectin" evidence="7">
    <location>
        <begin position="265"/>
        <end position="398"/>
    </location>
</feature>
<evidence type="ECO:0000313" key="9">
    <source>
        <dbReference type="Proteomes" id="UP000828924"/>
    </source>
</evidence>
<dbReference type="Pfam" id="PF14200">
    <property type="entry name" value="RicinB_lectin_2"/>
    <property type="match status" value="3"/>
</dbReference>
<evidence type="ECO:0000256" key="5">
    <source>
        <dbReference type="ARBA" id="ARBA00023157"/>
    </source>
</evidence>
<sequence length="551" mass="60327">MWRFLGVLGVLVTVVSTTAGGGARAVADDGPGDPPQWVWHASSLAPGEIEKDGAVFPKGLDGTRPDQPPPNLSLYLHVQGTPSGASRYDSGYVGTTTDRDYALRRITERFGGNGFLYRVRATPNFVDVAGSLRGFYNRVSEHEYAAMGGFRFDQIIDWEEISFGQSQPGESNAAYDADRYRGLRASGGQPQLAGFPSGHAAWSQEPWRQYASCSSASFLARIERASDAPAEQCAPVHRPYDEGLAFWHSVKQAGHVPDRWFTGNGTALQLVNAASGRVAENENATANGAGITMWDAHRGTWQQWRLERAEHDTYLVVNLASGKVLDGKNSTRDGEAVVQWERDNQPWQRWLLQPADDDLFRLVNAATGMALDLTGDDEGAAVIQRPVSASGTQTWRLRMTDPFNRLTGVPLLLTNKASGKVMDGRDVRADGERVVQWEPNGRPWQEWTLAAAGDGTYVITSVATGKVLDAGNTPGAGMAVEQWDRHDERPQRWRIELDDKSDAFTLTEVTSGLVIGNDNHTQDGAALTFQPNNPAGHTWQKWTIEPTDPTP</sequence>
<dbReference type="SMART" id="SM00458">
    <property type="entry name" value="RICIN"/>
    <property type="match status" value="2"/>
</dbReference>
<dbReference type="SUPFAM" id="SSF50370">
    <property type="entry name" value="Ricin B-like lectins"/>
    <property type="match status" value="2"/>
</dbReference>
<dbReference type="EMBL" id="CP071872">
    <property type="protein sequence ID" value="UNM11836.1"/>
    <property type="molecule type" value="Genomic_DNA"/>
</dbReference>
<comment type="similarity">
    <text evidence="1">Belongs to the enterotoxin A family.</text>
</comment>
<feature type="signal peptide" evidence="6">
    <location>
        <begin position="1"/>
        <end position="19"/>
    </location>
</feature>
<dbReference type="Gene3D" id="3.90.210.10">
    <property type="entry name" value="Heat-Labile Enterotoxin, subunit A"/>
    <property type="match status" value="1"/>
</dbReference>
<evidence type="ECO:0000313" key="8">
    <source>
        <dbReference type="EMBL" id="UNM11836.1"/>
    </source>
</evidence>
<evidence type="ECO:0000256" key="6">
    <source>
        <dbReference type="SAM" id="SignalP"/>
    </source>
</evidence>
<evidence type="ECO:0000256" key="4">
    <source>
        <dbReference type="ARBA" id="ARBA00023026"/>
    </source>
</evidence>
<keyword evidence="9" id="KW-1185">Reference proteome</keyword>
<evidence type="ECO:0000256" key="2">
    <source>
        <dbReference type="ARBA" id="ARBA00022656"/>
    </source>
</evidence>
<evidence type="ECO:0000259" key="7">
    <source>
        <dbReference type="SMART" id="SM00458"/>
    </source>
</evidence>
<feature type="domain" description="Ricin B lectin" evidence="7">
    <location>
        <begin position="408"/>
        <end position="545"/>
    </location>
</feature>
<proteinExistence type="inferred from homology"/>
<organism evidence="8 9">
    <name type="scientific">Streptomyces formicae</name>
    <dbReference type="NCBI Taxonomy" id="1616117"/>
    <lineage>
        <taxon>Bacteria</taxon>
        <taxon>Bacillati</taxon>
        <taxon>Actinomycetota</taxon>
        <taxon>Actinomycetes</taxon>
        <taxon>Kitasatosporales</taxon>
        <taxon>Streptomycetaceae</taxon>
        <taxon>Streptomyces</taxon>
    </lineage>
</organism>
<dbReference type="Gene3D" id="2.80.10.50">
    <property type="match status" value="2"/>
</dbReference>
<dbReference type="PROSITE" id="PS50231">
    <property type="entry name" value="RICIN_B_LECTIN"/>
    <property type="match status" value="2"/>
</dbReference>
<keyword evidence="4" id="KW-0843">Virulence</keyword>
<dbReference type="CDD" id="cd00161">
    <property type="entry name" value="beta-trefoil_Ricin-like"/>
    <property type="match status" value="2"/>
</dbReference>
<dbReference type="InterPro" id="IPR000772">
    <property type="entry name" value="Ricin_B_lectin"/>
</dbReference>
<evidence type="ECO:0000256" key="3">
    <source>
        <dbReference type="ARBA" id="ARBA00022729"/>
    </source>
</evidence>
<keyword evidence="2" id="KW-0800">Toxin</keyword>
<dbReference type="InterPro" id="IPR001144">
    <property type="entry name" value="Enterotoxin_A"/>
</dbReference>
<reference evidence="8 9" key="1">
    <citation type="submission" date="2021-03" db="EMBL/GenBank/DDBJ databases">
        <title>Complete genome of Streptomyces formicae strain 1H-GS9 (DSM 100524).</title>
        <authorList>
            <person name="Atanasov K.E."/>
            <person name="Altabella T."/>
            <person name="Ferrer A."/>
        </authorList>
    </citation>
    <scope>NUCLEOTIDE SEQUENCE [LARGE SCALE GENOMIC DNA]</scope>
    <source>
        <strain evidence="8 9">1H-GS9</strain>
    </source>
</reference>
<name>A0ABY3WGX3_9ACTN</name>